<name>A0A562TAU4_9HYPH</name>
<keyword evidence="2" id="KW-1185">Reference proteome</keyword>
<dbReference type="AlphaFoldDB" id="A0A562TAU4"/>
<protein>
    <recommendedName>
        <fullName evidence="3">Hemolysin type calcium-binding protein</fullName>
    </recommendedName>
</protein>
<dbReference type="EMBL" id="VLLF01000002">
    <property type="protein sequence ID" value="TWI90563.1"/>
    <property type="molecule type" value="Genomic_DNA"/>
</dbReference>
<dbReference type="RefSeq" id="WP_145341824.1">
    <property type="nucleotide sequence ID" value="NZ_SMLY01000048.1"/>
</dbReference>
<dbReference type="Pfam" id="PF00353">
    <property type="entry name" value="HemolysinCabind"/>
    <property type="match status" value="2"/>
</dbReference>
<organism evidence="1 2">
    <name type="scientific">Roseibium hamelinense</name>
    <dbReference type="NCBI Taxonomy" id="150831"/>
    <lineage>
        <taxon>Bacteria</taxon>
        <taxon>Pseudomonadati</taxon>
        <taxon>Pseudomonadota</taxon>
        <taxon>Alphaproteobacteria</taxon>
        <taxon>Hyphomicrobiales</taxon>
        <taxon>Stappiaceae</taxon>
        <taxon>Roseibium</taxon>
    </lineage>
</organism>
<dbReference type="GO" id="GO:0005509">
    <property type="term" value="F:calcium ion binding"/>
    <property type="evidence" value="ECO:0007669"/>
    <property type="project" value="InterPro"/>
</dbReference>
<gene>
    <name evidence="1" type="ORF">JM93_01547</name>
</gene>
<dbReference type="SUPFAM" id="SSF51120">
    <property type="entry name" value="beta-Roll"/>
    <property type="match status" value="1"/>
</dbReference>
<evidence type="ECO:0000313" key="1">
    <source>
        <dbReference type="EMBL" id="TWI90563.1"/>
    </source>
</evidence>
<dbReference type="InterPro" id="IPR011049">
    <property type="entry name" value="Serralysin-like_metalloprot_C"/>
</dbReference>
<accession>A0A562TAU4</accession>
<dbReference type="Gene3D" id="2.150.10.10">
    <property type="entry name" value="Serralysin-like metalloprotease, C-terminal"/>
    <property type="match status" value="2"/>
</dbReference>
<dbReference type="OrthoDB" id="7877430at2"/>
<proteinExistence type="predicted"/>
<sequence length="244" mass="26015">MYIDTLDSEGAFWFGGAGNDTFKGSLYNDFMFGGAGNDTFLIESATNSNVYSGGDGTDVIHVTKLGPYQIFAAIEILSITGIEEIRSDVTTAPTYIYMGRFLPEMSNNPTGGGENPDFLNLRDVNLVNIDGIRGAGQADTIIASNGDDLIDGWTNSDTLTGADGADTFHFEQHYNQDFGNDTVTDFTDEDTIQFTTDVFADAAAVFAAAAQVGADTVITYDANNSVTLQNVALASLTADDFSFV</sequence>
<reference evidence="1 2" key="1">
    <citation type="submission" date="2019-07" db="EMBL/GenBank/DDBJ databases">
        <title>Genomic Encyclopedia of Archaeal and Bacterial Type Strains, Phase II (KMG-II): from individual species to whole genera.</title>
        <authorList>
            <person name="Goeker M."/>
        </authorList>
    </citation>
    <scope>NUCLEOTIDE SEQUENCE [LARGE SCALE GENOMIC DNA]</scope>
    <source>
        <strain evidence="1 2">ATCC BAA-252</strain>
    </source>
</reference>
<evidence type="ECO:0008006" key="3">
    <source>
        <dbReference type="Google" id="ProtNLM"/>
    </source>
</evidence>
<comment type="caution">
    <text evidence="1">The sequence shown here is derived from an EMBL/GenBank/DDBJ whole genome shotgun (WGS) entry which is preliminary data.</text>
</comment>
<dbReference type="PRINTS" id="PR00313">
    <property type="entry name" value="CABNDNGRPT"/>
</dbReference>
<dbReference type="Proteomes" id="UP000320593">
    <property type="component" value="Unassembled WGS sequence"/>
</dbReference>
<dbReference type="InterPro" id="IPR001343">
    <property type="entry name" value="Hemolysn_Ca-bd"/>
</dbReference>
<evidence type="ECO:0000313" key="2">
    <source>
        <dbReference type="Proteomes" id="UP000320593"/>
    </source>
</evidence>